<gene>
    <name evidence="2" type="ORF">CARUB_v10002798mg</name>
</gene>
<name>R0HEK0_9BRAS</name>
<protein>
    <recommendedName>
        <fullName evidence="1">Neprosin PEP catalytic domain-containing protein</fullName>
    </recommendedName>
</protein>
<dbReference type="AlphaFoldDB" id="R0HEK0"/>
<feature type="non-terminal residue" evidence="2">
    <location>
        <position position="1"/>
    </location>
</feature>
<dbReference type="Pfam" id="PF03080">
    <property type="entry name" value="Neprosin"/>
    <property type="match status" value="1"/>
</dbReference>
<dbReference type="EMBL" id="KB870810">
    <property type="protein sequence ID" value="EOA22213.1"/>
    <property type="molecule type" value="Genomic_DNA"/>
</dbReference>
<dbReference type="PANTHER" id="PTHR31589:SF60">
    <property type="entry name" value="NEPROSIN DOMAIN-CONTAINING PROTEIN-RELATED"/>
    <property type="match status" value="1"/>
</dbReference>
<evidence type="ECO:0000259" key="1">
    <source>
        <dbReference type="PROSITE" id="PS52045"/>
    </source>
</evidence>
<sequence>IVGVRSRSGPYRGVEARYNGYTLYIESYQASYSEIYIGSWLNNQVNFIQAGYIINPSFFGTGQLWTYGYFKGKDEKGCYSTACDGFIQVSEKIPIVQPVNINPGDPDWSHRSIHQIYKSIN</sequence>
<dbReference type="STRING" id="81985.R0HEK0"/>
<dbReference type="PROSITE" id="PS52045">
    <property type="entry name" value="NEPROSIN_PEP_CD"/>
    <property type="match status" value="1"/>
</dbReference>
<dbReference type="InterPro" id="IPR053168">
    <property type="entry name" value="Glutamic_endopeptidase"/>
</dbReference>
<dbReference type="InterPro" id="IPR004314">
    <property type="entry name" value="Neprosin"/>
</dbReference>
<evidence type="ECO:0000313" key="2">
    <source>
        <dbReference type="EMBL" id="EOA22213.1"/>
    </source>
</evidence>
<proteinExistence type="predicted"/>
<organism evidence="2 3">
    <name type="scientific">Capsella rubella</name>
    <dbReference type="NCBI Taxonomy" id="81985"/>
    <lineage>
        <taxon>Eukaryota</taxon>
        <taxon>Viridiplantae</taxon>
        <taxon>Streptophyta</taxon>
        <taxon>Embryophyta</taxon>
        <taxon>Tracheophyta</taxon>
        <taxon>Spermatophyta</taxon>
        <taxon>Magnoliopsida</taxon>
        <taxon>eudicotyledons</taxon>
        <taxon>Gunneridae</taxon>
        <taxon>Pentapetalae</taxon>
        <taxon>rosids</taxon>
        <taxon>malvids</taxon>
        <taxon>Brassicales</taxon>
        <taxon>Brassicaceae</taxon>
        <taxon>Camelineae</taxon>
        <taxon>Capsella</taxon>
    </lineage>
</organism>
<evidence type="ECO:0000313" key="3">
    <source>
        <dbReference type="Proteomes" id="UP000029121"/>
    </source>
</evidence>
<dbReference type="PANTHER" id="PTHR31589">
    <property type="entry name" value="PROTEIN, PUTATIVE (DUF239)-RELATED-RELATED"/>
    <property type="match status" value="1"/>
</dbReference>
<dbReference type="Proteomes" id="UP000029121">
    <property type="component" value="Unassembled WGS sequence"/>
</dbReference>
<accession>R0HEK0</accession>
<reference evidence="3" key="1">
    <citation type="journal article" date="2013" name="Nat. Genet.">
        <title>The Capsella rubella genome and the genomic consequences of rapid mating system evolution.</title>
        <authorList>
            <person name="Slotte T."/>
            <person name="Hazzouri K.M."/>
            <person name="Agren J.A."/>
            <person name="Koenig D."/>
            <person name="Maumus F."/>
            <person name="Guo Y.L."/>
            <person name="Steige K."/>
            <person name="Platts A.E."/>
            <person name="Escobar J.S."/>
            <person name="Newman L.K."/>
            <person name="Wang W."/>
            <person name="Mandakova T."/>
            <person name="Vello E."/>
            <person name="Smith L.M."/>
            <person name="Henz S.R."/>
            <person name="Steffen J."/>
            <person name="Takuno S."/>
            <person name="Brandvain Y."/>
            <person name="Coop G."/>
            <person name="Andolfatto P."/>
            <person name="Hu T.T."/>
            <person name="Blanchette M."/>
            <person name="Clark R.M."/>
            <person name="Quesneville H."/>
            <person name="Nordborg M."/>
            <person name="Gaut B.S."/>
            <person name="Lysak M.A."/>
            <person name="Jenkins J."/>
            <person name="Grimwood J."/>
            <person name="Chapman J."/>
            <person name="Prochnik S."/>
            <person name="Shu S."/>
            <person name="Rokhsar D."/>
            <person name="Schmutz J."/>
            <person name="Weigel D."/>
            <person name="Wright S.I."/>
        </authorList>
    </citation>
    <scope>NUCLEOTIDE SEQUENCE [LARGE SCALE GENOMIC DNA]</scope>
    <source>
        <strain evidence="3">cv. Monte Gargano</strain>
    </source>
</reference>
<feature type="domain" description="Neprosin PEP catalytic" evidence="1">
    <location>
        <begin position="1"/>
        <end position="121"/>
    </location>
</feature>
<keyword evidence="3" id="KW-1185">Reference proteome</keyword>